<dbReference type="InterPro" id="IPR007016">
    <property type="entry name" value="O-antigen_ligase-rel_domated"/>
</dbReference>
<evidence type="ECO:0000256" key="2">
    <source>
        <dbReference type="ARBA" id="ARBA00022692"/>
    </source>
</evidence>
<feature type="transmembrane region" description="Helical" evidence="5">
    <location>
        <begin position="380"/>
        <end position="399"/>
    </location>
</feature>
<dbReference type="GO" id="GO:0016020">
    <property type="term" value="C:membrane"/>
    <property type="evidence" value="ECO:0007669"/>
    <property type="project" value="UniProtKB-SubCell"/>
</dbReference>
<dbReference type="Pfam" id="PF04932">
    <property type="entry name" value="Wzy_C"/>
    <property type="match status" value="1"/>
</dbReference>
<feature type="transmembrane region" description="Helical" evidence="5">
    <location>
        <begin position="93"/>
        <end position="112"/>
    </location>
</feature>
<protein>
    <recommendedName>
        <fullName evidence="6">O-antigen ligase-related domain-containing protein</fullName>
    </recommendedName>
</protein>
<dbReference type="AlphaFoldDB" id="A0A3B1CCW6"/>
<reference evidence="7" key="1">
    <citation type="submission" date="2018-06" db="EMBL/GenBank/DDBJ databases">
        <authorList>
            <person name="Zhirakovskaya E."/>
        </authorList>
    </citation>
    <scope>NUCLEOTIDE SEQUENCE</scope>
</reference>
<dbReference type="EMBL" id="UOFZ01000185">
    <property type="protein sequence ID" value="VAX14637.1"/>
    <property type="molecule type" value="Genomic_DNA"/>
</dbReference>
<feature type="transmembrane region" description="Helical" evidence="5">
    <location>
        <begin position="180"/>
        <end position="198"/>
    </location>
</feature>
<feature type="domain" description="O-antigen ligase-related" evidence="6">
    <location>
        <begin position="188"/>
        <end position="356"/>
    </location>
</feature>
<feature type="transmembrane region" description="Helical" evidence="5">
    <location>
        <begin position="67"/>
        <end position="87"/>
    </location>
</feature>
<accession>A0A3B1CCW6</accession>
<evidence type="ECO:0000256" key="3">
    <source>
        <dbReference type="ARBA" id="ARBA00022989"/>
    </source>
</evidence>
<dbReference type="PANTHER" id="PTHR37422">
    <property type="entry name" value="TEICHURONIC ACID BIOSYNTHESIS PROTEIN TUAE"/>
    <property type="match status" value="1"/>
</dbReference>
<evidence type="ECO:0000313" key="7">
    <source>
        <dbReference type="EMBL" id="VAX14637.1"/>
    </source>
</evidence>
<sequence length="429" mass="48172">MNLFQIKRYFLGKTAFSEKALFVLLFLFPILSLSVRHWLSGVYSLIVLLSLYYAWRSSKSLQREEKILFAIFGLYFFSILLSSTVTGWSGSSYHRLGTEMKYLAFFPFYLYVRQHPRAWQGLIMTIPLGGIVIGLQAIYDTYFSGIGRANGIYGPIIFGDLAVLLAIFSLIFALTNRNKFWVGINLLGAVMAMLAVIYSGSRNAWLAAIVSLIILPFLIGTRTTIWRVSSGYIAIIAVTVIMIIFTPYSITSRFGVATSEFKSYFHHDYGSGNEKIYTTSVGVRLEMWRSALIIIKDNPLLGVGPGNMGLAMNKLVKGGDAREAVYHGSAGVRDAQVHNAYFEVLGTQGFVGLSALLLMLFYPLYVFVHNKHYDRRIASLGIIFISGFMIFSLTEVPFVHDNFSSIFLVFLSVFFSWIVNAKYSSTRSV</sequence>
<feature type="transmembrane region" description="Helical" evidence="5">
    <location>
        <begin position="119"/>
        <end position="139"/>
    </location>
</feature>
<keyword evidence="2 5" id="KW-0812">Transmembrane</keyword>
<dbReference type="InterPro" id="IPR051533">
    <property type="entry name" value="WaaL-like"/>
</dbReference>
<feature type="transmembrane region" description="Helical" evidence="5">
    <location>
        <begin position="405"/>
        <end position="423"/>
    </location>
</feature>
<gene>
    <name evidence="7" type="ORF">MNBD_GAMMA24-987</name>
</gene>
<name>A0A3B1CCW6_9ZZZZ</name>
<keyword evidence="4 5" id="KW-0472">Membrane</keyword>
<evidence type="ECO:0000256" key="4">
    <source>
        <dbReference type="ARBA" id="ARBA00023136"/>
    </source>
</evidence>
<organism evidence="7">
    <name type="scientific">hydrothermal vent metagenome</name>
    <dbReference type="NCBI Taxonomy" id="652676"/>
    <lineage>
        <taxon>unclassified sequences</taxon>
        <taxon>metagenomes</taxon>
        <taxon>ecological metagenomes</taxon>
    </lineage>
</organism>
<feature type="transmembrane region" description="Helical" evidence="5">
    <location>
        <begin position="349"/>
        <end position="368"/>
    </location>
</feature>
<feature type="transmembrane region" description="Helical" evidence="5">
    <location>
        <begin position="151"/>
        <end position="173"/>
    </location>
</feature>
<feature type="transmembrane region" description="Helical" evidence="5">
    <location>
        <begin position="204"/>
        <end position="220"/>
    </location>
</feature>
<dbReference type="PANTHER" id="PTHR37422:SF17">
    <property type="entry name" value="O-ANTIGEN LIGASE"/>
    <property type="match status" value="1"/>
</dbReference>
<evidence type="ECO:0000256" key="1">
    <source>
        <dbReference type="ARBA" id="ARBA00004141"/>
    </source>
</evidence>
<keyword evidence="3 5" id="KW-1133">Transmembrane helix</keyword>
<proteinExistence type="predicted"/>
<comment type="subcellular location">
    <subcellularLocation>
        <location evidence="1">Membrane</location>
        <topology evidence="1">Multi-pass membrane protein</topology>
    </subcellularLocation>
</comment>
<evidence type="ECO:0000256" key="5">
    <source>
        <dbReference type="SAM" id="Phobius"/>
    </source>
</evidence>
<feature type="transmembrane region" description="Helical" evidence="5">
    <location>
        <begin position="37"/>
        <end position="55"/>
    </location>
</feature>
<evidence type="ECO:0000259" key="6">
    <source>
        <dbReference type="Pfam" id="PF04932"/>
    </source>
</evidence>
<feature type="transmembrane region" description="Helical" evidence="5">
    <location>
        <begin position="9"/>
        <end position="31"/>
    </location>
</feature>
<feature type="transmembrane region" description="Helical" evidence="5">
    <location>
        <begin position="232"/>
        <end position="250"/>
    </location>
</feature>